<dbReference type="AlphaFoldDB" id="A0A3Q1K5E3"/>
<organism evidence="7 8">
    <name type="scientific">Anabas testudineus</name>
    <name type="common">Climbing perch</name>
    <name type="synonym">Anthias testudineus</name>
    <dbReference type="NCBI Taxonomy" id="64144"/>
    <lineage>
        <taxon>Eukaryota</taxon>
        <taxon>Metazoa</taxon>
        <taxon>Chordata</taxon>
        <taxon>Craniata</taxon>
        <taxon>Vertebrata</taxon>
        <taxon>Euteleostomi</taxon>
        <taxon>Actinopterygii</taxon>
        <taxon>Neopterygii</taxon>
        <taxon>Teleostei</taxon>
        <taxon>Neoteleostei</taxon>
        <taxon>Acanthomorphata</taxon>
        <taxon>Anabantaria</taxon>
        <taxon>Anabantiformes</taxon>
        <taxon>Anabantoidei</taxon>
        <taxon>Anabantidae</taxon>
        <taxon>Anabas</taxon>
    </lineage>
</organism>
<feature type="chain" id="PRO_5030080687" description="Ribonuclease A-domain domain-containing protein" evidence="5">
    <location>
        <begin position="24"/>
        <end position="140"/>
    </location>
</feature>
<keyword evidence="5" id="KW-0732">Signal</keyword>
<reference evidence="7" key="2">
    <citation type="submission" date="2025-08" db="UniProtKB">
        <authorList>
            <consortium name="Ensembl"/>
        </authorList>
    </citation>
    <scope>IDENTIFICATION</scope>
</reference>
<evidence type="ECO:0000256" key="5">
    <source>
        <dbReference type="SAM" id="SignalP"/>
    </source>
</evidence>
<comment type="similarity">
    <text evidence="2">Belongs to the pancreatic ribonuclease family.</text>
</comment>
<keyword evidence="8" id="KW-1185">Reference proteome</keyword>
<dbReference type="Proteomes" id="UP000265040">
    <property type="component" value="Chromosome 2"/>
</dbReference>
<dbReference type="GO" id="GO:0001525">
    <property type="term" value="P:angiogenesis"/>
    <property type="evidence" value="ECO:0007669"/>
    <property type="project" value="TreeGrafter"/>
</dbReference>
<evidence type="ECO:0000313" key="8">
    <source>
        <dbReference type="Proteomes" id="UP000265040"/>
    </source>
</evidence>
<dbReference type="Pfam" id="PF00074">
    <property type="entry name" value="RnaseA"/>
    <property type="match status" value="1"/>
</dbReference>
<dbReference type="GO" id="GO:0004540">
    <property type="term" value="F:RNA nuclease activity"/>
    <property type="evidence" value="ECO:0007669"/>
    <property type="project" value="TreeGrafter"/>
</dbReference>
<evidence type="ECO:0000256" key="4">
    <source>
        <dbReference type="ARBA" id="ARBA00023157"/>
    </source>
</evidence>
<dbReference type="GO" id="GO:0003676">
    <property type="term" value="F:nucleic acid binding"/>
    <property type="evidence" value="ECO:0007669"/>
    <property type="project" value="InterPro"/>
</dbReference>
<dbReference type="Gene3D" id="3.10.130.10">
    <property type="entry name" value="Ribonuclease A-like domain"/>
    <property type="match status" value="1"/>
</dbReference>
<dbReference type="InterPro" id="IPR023412">
    <property type="entry name" value="RNaseA_domain"/>
</dbReference>
<comment type="subcellular location">
    <subcellularLocation>
        <location evidence="1">Secreted</location>
    </subcellularLocation>
</comment>
<dbReference type="OrthoDB" id="8573660at2759"/>
<dbReference type="PANTHER" id="PTHR11437:SF10">
    <property type="entry name" value="ANGIOGENIN-RELATED"/>
    <property type="match status" value="1"/>
</dbReference>
<dbReference type="SUPFAM" id="SSF54076">
    <property type="entry name" value="RNase A-like"/>
    <property type="match status" value="1"/>
</dbReference>
<dbReference type="Ensembl" id="ENSATET00000027251.2">
    <property type="protein sequence ID" value="ENSATEP00000026826.2"/>
    <property type="gene ID" value="ENSATEG00000018551.2"/>
</dbReference>
<proteinExistence type="inferred from homology"/>
<evidence type="ECO:0000256" key="3">
    <source>
        <dbReference type="ARBA" id="ARBA00022525"/>
    </source>
</evidence>
<dbReference type="GO" id="GO:0050830">
    <property type="term" value="P:defense response to Gram-positive bacterium"/>
    <property type="evidence" value="ECO:0007669"/>
    <property type="project" value="TreeGrafter"/>
</dbReference>
<dbReference type="PANTHER" id="PTHR11437">
    <property type="entry name" value="RIBONUCLEASE"/>
    <property type="match status" value="1"/>
</dbReference>
<dbReference type="InParanoid" id="A0A3Q1K5E3"/>
<evidence type="ECO:0000259" key="6">
    <source>
        <dbReference type="SMART" id="SM00092"/>
    </source>
</evidence>
<dbReference type="InterPro" id="IPR036816">
    <property type="entry name" value="RNaseA-like_dom_sf"/>
</dbReference>
<dbReference type="GO" id="GO:0005576">
    <property type="term" value="C:extracellular region"/>
    <property type="evidence" value="ECO:0007669"/>
    <property type="project" value="UniProtKB-SubCell"/>
</dbReference>
<reference evidence="7" key="3">
    <citation type="submission" date="2025-09" db="UniProtKB">
        <authorList>
            <consortium name="Ensembl"/>
        </authorList>
    </citation>
    <scope>IDENTIFICATION</scope>
</reference>
<feature type="domain" description="Ribonuclease A-domain" evidence="6">
    <location>
        <begin position="30"/>
        <end position="137"/>
    </location>
</feature>
<feature type="signal peptide" evidence="5">
    <location>
        <begin position="1"/>
        <end position="23"/>
    </location>
</feature>
<evidence type="ECO:0000256" key="2">
    <source>
        <dbReference type="ARBA" id="ARBA00005600"/>
    </source>
</evidence>
<keyword evidence="3" id="KW-0964">Secreted</keyword>
<reference evidence="7" key="1">
    <citation type="submission" date="2021-04" db="EMBL/GenBank/DDBJ databases">
        <authorList>
            <consortium name="Wellcome Sanger Institute Data Sharing"/>
        </authorList>
    </citation>
    <scope>NUCLEOTIDE SEQUENCE [LARGE SCALE GENOMIC DNA]</scope>
</reference>
<name>A0A3Q1K5E3_ANATE</name>
<protein>
    <recommendedName>
        <fullName evidence="6">Ribonuclease A-domain domain-containing protein</fullName>
    </recommendedName>
</protein>
<dbReference type="SMART" id="SM00092">
    <property type="entry name" value="RNAse_Pc"/>
    <property type="match status" value="1"/>
</dbReference>
<evidence type="ECO:0000256" key="1">
    <source>
        <dbReference type="ARBA" id="ARBA00004613"/>
    </source>
</evidence>
<sequence length="140" mass="15977">PGGIMKVQLICSLLVLLFVVSESTTTAAEAARRYKIFERQHIKKNMTLDQCDDFMKAVNAIEGGFKEKNTFIISDADTIQLNCLNPKMKNDIVETKNKYRAIYCELSSDGKYTGKEYYERLKISCKDNLPVHFIGVNRLL</sequence>
<evidence type="ECO:0000313" key="7">
    <source>
        <dbReference type="Ensembl" id="ENSATEP00000026826.2"/>
    </source>
</evidence>
<dbReference type="InterPro" id="IPR001427">
    <property type="entry name" value="RNaseA"/>
</dbReference>
<accession>A0A3Q1K5E3</accession>
<dbReference type="GO" id="GO:0050829">
    <property type="term" value="P:defense response to Gram-negative bacterium"/>
    <property type="evidence" value="ECO:0007669"/>
    <property type="project" value="TreeGrafter"/>
</dbReference>
<keyword evidence="4" id="KW-1015">Disulfide bond</keyword>